<dbReference type="GO" id="GO:0005832">
    <property type="term" value="C:chaperonin-containing T-complex"/>
    <property type="evidence" value="ECO:0007669"/>
    <property type="project" value="UniProtKB-ARBA"/>
</dbReference>
<keyword evidence="6 9" id="KW-0547">Nucleotide-binding</keyword>
<dbReference type="SUPFAM" id="SSF48592">
    <property type="entry name" value="GroEL equatorial domain-like"/>
    <property type="match status" value="1"/>
</dbReference>
<proteinExistence type="inferred from homology"/>
<organism evidence="11 12">
    <name type="scientific">Cladonia borealis</name>
    <dbReference type="NCBI Taxonomy" id="184061"/>
    <lineage>
        <taxon>Eukaryota</taxon>
        <taxon>Fungi</taxon>
        <taxon>Dikarya</taxon>
        <taxon>Ascomycota</taxon>
        <taxon>Pezizomycotina</taxon>
        <taxon>Lecanoromycetes</taxon>
        <taxon>OSLEUM clade</taxon>
        <taxon>Lecanoromycetidae</taxon>
        <taxon>Lecanorales</taxon>
        <taxon>Lecanorineae</taxon>
        <taxon>Cladoniaceae</taxon>
        <taxon>Cladonia</taxon>
    </lineage>
</organism>
<dbReference type="EMBL" id="JAFEKC020000005">
    <property type="protein sequence ID" value="KAK0514663.1"/>
    <property type="molecule type" value="Genomic_DNA"/>
</dbReference>
<dbReference type="PROSITE" id="PS00751">
    <property type="entry name" value="TCP1_2"/>
    <property type="match status" value="1"/>
</dbReference>
<dbReference type="Gene3D" id="3.30.260.10">
    <property type="entry name" value="TCP-1-like chaperonin intermediate domain"/>
    <property type="match status" value="1"/>
</dbReference>
<sequence length="541" mass="59078">MQAPVVVMNTQAGDRQVGRKAQLSNITAAKTVADIIRSCLGPKAMLKMLLDPMGGIVLTNDGHAILREIEVAHPAAKSMIELSRTQDEEVGDGTTTVIILAGEILAQALPQLERNIHPVVIIAAFKRALADALDIVEEISLPVNINDDKAMYQLISSSIGTKFVSRWSELMCNLALKAVRTVSHDVGGGKKEVDIKRYAKVEKIPGGEIEDSKVLDGVMLNKDITHPKMRRLIKHPRVVLLDCPLEYKKGESQTNIEISKEDDWNRILQIEEEQVKHMTDAIIALKPDLVITEKGVSDLAQHFLVKANITALRRVRKTDNNRIARATGATIVNRVDDLHESDVGTQCGLFEIEKIGDEYFTFLTQCKIPKACTILLRGPSKDILNEIERNLQDAMSVARNVMFHPRLSPGGGATEMAVSVRLAQMAKGVEGVQQWPYKAVAEAMEVIPRTLIQNSGSSPVRVLTKLRAKHAEGGSTWGIDGDKGTLVDMREYGVWEPEAVKLQSIKTAIESACLLLRVDDICSAKSAKQAGGASMGGGGED</sequence>
<evidence type="ECO:0000313" key="11">
    <source>
        <dbReference type="EMBL" id="KAK0514663.1"/>
    </source>
</evidence>
<dbReference type="InterPro" id="IPR002423">
    <property type="entry name" value="Cpn60/GroEL/TCP-1"/>
</dbReference>
<dbReference type="FunFam" id="3.50.7.10:FF:000005">
    <property type="entry name" value="T-complex protein 1 subunit gamma"/>
    <property type="match status" value="1"/>
</dbReference>
<dbReference type="InterPro" id="IPR002194">
    <property type="entry name" value="Chaperonin_TCP-1_CS"/>
</dbReference>
<dbReference type="FunFam" id="1.10.560.10:FF:000037">
    <property type="entry name" value="T-complex protein 1 subunit gamma"/>
    <property type="match status" value="1"/>
</dbReference>
<dbReference type="PROSITE" id="PS00995">
    <property type="entry name" value="TCP1_3"/>
    <property type="match status" value="1"/>
</dbReference>
<comment type="subcellular location">
    <subcellularLocation>
        <location evidence="1">Cytoplasm</location>
    </subcellularLocation>
</comment>
<name>A0AA39V3H8_9LECA</name>
<gene>
    <name evidence="11" type="ORF">JMJ35_003280</name>
</gene>
<evidence type="ECO:0000256" key="3">
    <source>
        <dbReference type="ARBA" id="ARBA00011531"/>
    </source>
</evidence>
<comment type="subunit">
    <text evidence="3">Heterooligomeric complex of about 850 to 900 kDa that forms two stacked rings, 12 to 16 nm in diameter.</text>
</comment>
<evidence type="ECO:0000313" key="12">
    <source>
        <dbReference type="Proteomes" id="UP001166286"/>
    </source>
</evidence>
<dbReference type="GO" id="GO:0140662">
    <property type="term" value="F:ATP-dependent protein folding chaperone"/>
    <property type="evidence" value="ECO:0007669"/>
    <property type="project" value="InterPro"/>
</dbReference>
<evidence type="ECO:0000256" key="10">
    <source>
        <dbReference type="RuleBase" id="RU004191"/>
    </source>
</evidence>
<dbReference type="InterPro" id="IPR054827">
    <property type="entry name" value="thermosome_alpha"/>
</dbReference>
<keyword evidence="7 9" id="KW-0067">ATP-binding</keyword>
<dbReference type="GO" id="GO:0005524">
    <property type="term" value="F:ATP binding"/>
    <property type="evidence" value="ECO:0007669"/>
    <property type="project" value="UniProtKB-KW"/>
</dbReference>
<dbReference type="SUPFAM" id="SSF52029">
    <property type="entry name" value="GroEL apical domain-like"/>
    <property type="match status" value="1"/>
</dbReference>
<dbReference type="GO" id="GO:0016887">
    <property type="term" value="F:ATP hydrolysis activity"/>
    <property type="evidence" value="ECO:0007669"/>
    <property type="project" value="InterPro"/>
</dbReference>
<dbReference type="CDD" id="cd03337">
    <property type="entry name" value="TCP1_gamma"/>
    <property type="match status" value="1"/>
</dbReference>
<comment type="caution">
    <text evidence="11">The sequence shown here is derived from an EMBL/GenBank/DDBJ whole genome shotgun (WGS) entry which is preliminary data.</text>
</comment>
<dbReference type="Gene3D" id="3.50.7.10">
    <property type="entry name" value="GroEL"/>
    <property type="match status" value="1"/>
</dbReference>
<dbReference type="NCBIfam" id="NF041082">
    <property type="entry name" value="thermosome_alpha"/>
    <property type="match status" value="1"/>
</dbReference>
<keyword evidence="12" id="KW-1185">Reference proteome</keyword>
<evidence type="ECO:0000256" key="2">
    <source>
        <dbReference type="ARBA" id="ARBA00008020"/>
    </source>
</evidence>
<dbReference type="InterPro" id="IPR053374">
    <property type="entry name" value="TCP-1_chaperonin"/>
</dbReference>
<evidence type="ECO:0000256" key="8">
    <source>
        <dbReference type="ARBA" id="ARBA00023186"/>
    </source>
</evidence>
<dbReference type="InterPro" id="IPR027413">
    <property type="entry name" value="GROEL-like_equatorial_sf"/>
</dbReference>
<dbReference type="Proteomes" id="UP001166286">
    <property type="component" value="Unassembled WGS sequence"/>
</dbReference>
<evidence type="ECO:0000256" key="4">
    <source>
        <dbReference type="ARBA" id="ARBA00017187"/>
    </source>
</evidence>
<evidence type="ECO:0000256" key="1">
    <source>
        <dbReference type="ARBA" id="ARBA00004496"/>
    </source>
</evidence>
<dbReference type="Gene3D" id="1.10.560.10">
    <property type="entry name" value="GroEL-like equatorial domain"/>
    <property type="match status" value="1"/>
</dbReference>
<dbReference type="InterPro" id="IPR027409">
    <property type="entry name" value="GroEL-like_apical_dom_sf"/>
</dbReference>
<accession>A0AA39V3H8</accession>
<dbReference type="PROSITE" id="PS00750">
    <property type="entry name" value="TCP1_1"/>
    <property type="match status" value="1"/>
</dbReference>
<dbReference type="PRINTS" id="PR00304">
    <property type="entry name" value="TCOMPLEXTCP1"/>
</dbReference>
<dbReference type="InterPro" id="IPR012719">
    <property type="entry name" value="Chap_CCT_gamma"/>
</dbReference>
<keyword evidence="5" id="KW-0963">Cytoplasm</keyword>
<dbReference type="NCBIfam" id="NF041083">
    <property type="entry name" value="thermosome_beta"/>
    <property type="match status" value="1"/>
</dbReference>
<dbReference type="SUPFAM" id="SSF54849">
    <property type="entry name" value="GroEL-intermediate domain like"/>
    <property type="match status" value="1"/>
</dbReference>
<dbReference type="AlphaFoldDB" id="A0AA39V3H8"/>
<evidence type="ECO:0000256" key="5">
    <source>
        <dbReference type="ARBA" id="ARBA00022490"/>
    </source>
</evidence>
<dbReference type="NCBIfam" id="TIGR02344">
    <property type="entry name" value="chap_CCT_gamma"/>
    <property type="match status" value="1"/>
</dbReference>
<dbReference type="InterPro" id="IPR027410">
    <property type="entry name" value="TCP-1-like_intermed_sf"/>
</dbReference>
<reference evidence="11" key="1">
    <citation type="submission" date="2023-03" db="EMBL/GenBank/DDBJ databases">
        <title>Complete genome of Cladonia borealis.</title>
        <authorList>
            <person name="Park H."/>
        </authorList>
    </citation>
    <scope>NUCLEOTIDE SEQUENCE</scope>
    <source>
        <strain evidence="11">ANT050790</strain>
    </source>
</reference>
<dbReference type="PANTHER" id="PTHR11353">
    <property type="entry name" value="CHAPERONIN"/>
    <property type="match status" value="1"/>
</dbReference>
<dbReference type="GO" id="GO:0051082">
    <property type="term" value="F:unfolded protein binding"/>
    <property type="evidence" value="ECO:0007669"/>
    <property type="project" value="InterPro"/>
</dbReference>
<protein>
    <recommendedName>
        <fullName evidence="4 10">T-complex protein 1 subunit gamma</fullName>
    </recommendedName>
</protein>
<dbReference type="Pfam" id="PF00118">
    <property type="entry name" value="Cpn60_TCP1"/>
    <property type="match status" value="1"/>
</dbReference>
<keyword evidence="8 9" id="KW-0143">Chaperone</keyword>
<comment type="similarity">
    <text evidence="2 9">Belongs to the TCP-1 chaperonin family.</text>
</comment>
<evidence type="ECO:0000256" key="9">
    <source>
        <dbReference type="RuleBase" id="RU004187"/>
    </source>
</evidence>
<dbReference type="FunFam" id="3.30.260.10:FF:000023">
    <property type="entry name" value="T-complex protein 1 subunit gamma"/>
    <property type="match status" value="1"/>
</dbReference>
<evidence type="ECO:0000256" key="6">
    <source>
        <dbReference type="ARBA" id="ARBA00022741"/>
    </source>
</evidence>
<dbReference type="InterPro" id="IPR017998">
    <property type="entry name" value="Chaperone_TCP-1"/>
</dbReference>
<evidence type="ECO:0000256" key="7">
    <source>
        <dbReference type="ARBA" id="ARBA00022840"/>
    </source>
</evidence>